<dbReference type="Pfam" id="PF00400">
    <property type="entry name" value="WD40"/>
    <property type="match status" value="1"/>
</dbReference>
<dbReference type="GO" id="GO:0045504">
    <property type="term" value="F:dynein heavy chain binding"/>
    <property type="evidence" value="ECO:0007669"/>
    <property type="project" value="TreeGrafter"/>
</dbReference>
<dbReference type="InterPro" id="IPR036322">
    <property type="entry name" value="WD40_repeat_dom_sf"/>
</dbReference>
<proteinExistence type="predicted"/>
<sequence length="978" mass="111525">MSGKQAPAKTTTPKSTVNQSPTPQAASAQRRPGPPPQSNSPAGRSNVTSTTSATKGPNKLNSPAKNQVAASPLPVVKSATLREVSENAQYLPPNIHSIFISSATQQALQLSVDEDVTQENNTKMIDKEVLLKDIESLGQGSNFYEFKEQIQNYPENEIAIVYDYDYYYSQNFLICFDPLLKNFIANPPVTLPIQEADDTEQYVPPEPKTWISLGSEVEIENERLITNRPLKRFKIKVPSRSAKAVAPSEKFKDVDPDIDRKKNIICIEQYEDKQFDLKKMELDSSVQAAAEHRENSSQTIWRYPKNQWTQYEARTFTDEEQTKTMKDEQLIDMIMHSQDLFKEALQQNVIHNPFYLDWNELGGDLEGLGGPGDSHLREYQSFSSIKQSRDMIVTCIQWHPTIRGIIAVSLAAGQSFDERADNMSRTITSPSLIFMWSFVDPIQPKLYLEAPDDIQCFQFSPTDPHVIAGGCVNGQVVMWDIKEYEDRIRNPRGDHRDKDLFIPGYEDESFFQTPHIRFCAVSSIENGHSEPITDLQWIPDHFQITTQGLPTENLSMTCSQIMTCSFDSQVLLWETRPPRGGAKPLSKKEREIINPMGVPLTFKHLDLTWKPFLRLNLQSPEAGQVDFAPRKFSIRETQGDREALSKEDQNTFEKKKEPSGGQFVNPVDEANKSISQAKAKILQKIDTFFYVGTENTNKIRIKDRLYYFKRSSPGRRFDINRRFRDGQLVYQDWMPQKESDSTKFSTPKAAWSSGVVDGPVVALKRSPFFKDVLLIAGGWIFQIWREKVHSGSLLHTAPLKEKITDVEWSPTRPGVFFVSKQNGGIDVWDLIDRTHAPSISQSISNTALTYLSIKTISSKQQLLAAGDSNGTVHILEIPQSLRQPINQELQVVTNYLQRETERRDFVKHRWNLREEEKREKERLSAMKMGIAPSHIPTQDEIDIRMKNEYNDFIQFEFSVLQEMGLRDENEAPVIVPAN</sequence>
<dbReference type="AlphaFoldDB" id="A0A814K751"/>
<keyword evidence="3" id="KW-0853">WD repeat</keyword>
<dbReference type="InterPro" id="IPR015943">
    <property type="entry name" value="WD40/YVTN_repeat-like_dom_sf"/>
</dbReference>
<evidence type="ECO:0000256" key="3">
    <source>
        <dbReference type="ARBA" id="ARBA00022574"/>
    </source>
</evidence>
<name>A0A814K751_9BILA</name>
<dbReference type="GO" id="GO:0036156">
    <property type="term" value="C:inner dynein arm"/>
    <property type="evidence" value="ECO:0007669"/>
    <property type="project" value="TreeGrafter"/>
</dbReference>
<evidence type="ECO:0000256" key="1">
    <source>
        <dbReference type="ARBA" id="ARBA00004496"/>
    </source>
</evidence>
<evidence type="ECO:0000313" key="7">
    <source>
        <dbReference type="EMBL" id="CAF1260060.1"/>
    </source>
</evidence>
<gene>
    <name evidence="6" type="ORF">BJG266_LOCUS18440</name>
    <name evidence="7" type="ORF">QVE165_LOCUS28997</name>
</gene>
<reference evidence="6" key="1">
    <citation type="submission" date="2021-02" db="EMBL/GenBank/DDBJ databases">
        <authorList>
            <person name="Nowell W R."/>
        </authorList>
    </citation>
    <scope>NUCLEOTIDE SEQUENCE</scope>
</reference>
<dbReference type="PANTHER" id="PTHR12442">
    <property type="entry name" value="DYNEIN INTERMEDIATE CHAIN"/>
    <property type="match status" value="1"/>
</dbReference>
<evidence type="ECO:0000256" key="4">
    <source>
        <dbReference type="ARBA" id="ARBA00022737"/>
    </source>
</evidence>
<dbReference type="GO" id="GO:0045503">
    <property type="term" value="F:dynein light chain binding"/>
    <property type="evidence" value="ECO:0007669"/>
    <property type="project" value="TreeGrafter"/>
</dbReference>
<dbReference type="GO" id="GO:0036159">
    <property type="term" value="P:inner dynein arm assembly"/>
    <property type="evidence" value="ECO:0007669"/>
    <property type="project" value="TreeGrafter"/>
</dbReference>
<protein>
    <recommendedName>
        <fullName evidence="10">WD repeat-containing protein 63</fullName>
    </recommendedName>
</protein>
<evidence type="ECO:0000313" key="9">
    <source>
        <dbReference type="Proteomes" id="UP000663877"/>
    </source>
</evidence>
<dbReference type="InterPro" id="IPR050687">
    <property type="entry name" value="Dynein_IC"/>
</dbReference>
<dbReference type="SMART" id="SM00320">
    <property type="entry name" value="WD40"/>
    <property type="match status" value="3"/>
</dbReference>
<evidence type="ECO:0000256" key="5">
    <source>
        <dbReference type="SAM" id="MobiDB-lite"/>
    </source>
</evidence>
<dbReference type="OrthoDB" id="6619788at2759"/>
<dbReference type="GO" id="GO:0060294">
    <property type="term" value="P:cilium movement involved in cell motility"/>
    <property type="evidence" value="ECO:0007669"/>
    <property type="project" value="TreeGrafter"/>
</dbReference>
<feature type="region of interest" description="Disordered" evidence="5">
    <location>
        <begin position="1"/>
        <end position="68"/>
    </location>
</feature>
<dbReference type="InterPro" id="IPR001680">
    <property type="entry name" value="WD40_rpt"/>
</dbReference>
<keyword evidence="2" id="KW-0963">Cytoplasm</keyword>
<dbReference type="Proteomes" id="UP000663832">
    <property type="component" value="Unassembled WGS sequence"/>
</dbReference>
<accession>A0A814K751</accession>
<evidence type="ECO:0000313" key="6">
    <source>
        <dbReference type="EMBL" id="CAF1047849.1"/>
    </source>
</evidence>
<evidence type="ECO:0000313" key="8">
    <source>
        <dbReference type="Proteomes" id="UP000663832"/>
    </source>
</evidence>
<evidence type="ECO:0008006" key="10">
    <source>
        <dbReference type="Google" id="ProtNLM"/>
    </source>
</evidence>
<dbReference type="PANTHER" id="PTHR12442:SF5">
    <property type="entry name" value="DYNEIN AXONEMAL INTERMEDIATE CHAIN 3"/>
    <property type="match status" value="1"/>
</dbReference>
<dbReference type="Gene3D" id="2.130.10.10">
    <property type="entry name" value="YVTN repeat-like/Quinoprotein amine dehydrogenase"/>
    <property type="match status" value="2"/>
</dbReference>
<feature type="region of interest" description="Disordered" evidence="5">
    <location>
        <begin position="636"/>
        <end position="666"/>
    </location>
</feature>
<evidence type="ECO:0000256" key="2">
    <source>
        <dbReference type="ARBA" id="ARBA00022490"/>
    </source>
</evidence>
<dbReference type="Proteomes" id="UP000663877">
    <property type="component" value="Unassembled WGS sequence"/>
</dbReference>
<dbReference type="SUPFAM" id="SSF50978">
    <property type="entry name" value="WD40 repeat-like"/>
    <property type="match status" value="1"/>
</dbReference>
<feature type="compositionally biased region" description="Basic and acidic residues" evidence="5">
    <location>
        <begin position="636"/>
        <end position="658"/>
    </location>
</feature>
<dbReference type="EMBL" id="CAJNOM010000230">
    <property type="protein sequence ID" value="CAF1260060.1"/>
    <property type="molecule type" value="Genomic_DNA"/>
</dbReference>
<comment type="subcellular location">
    <subcellularLocation>
        <location evidence="1">Cytoplasm</location>
    </subcellularLocation>
</comment>
<keyword evidence="8" id="KW-1185">Reference proteome</keyword>
<feature type="compositionally biased region" description="Polar residues" evidence="5">
    <location>
        <begin position="39"/>
        <end position="68"/>
    </location>
</feature>
<dbReference type="EMBL" id="CAJNOI010000094">
    <property type="protein sequence ID" value="CAF1047849.1"/>
    <property type="molecule type" value="Genomic_DNA"/>
</dbReference>
<organism evidence="6 9">
    <name type="scientific">Adineta steineri</name>
    <dbReference type="NCBI Taxonomy" id="433720"/>
    <lineage>
        <taxon>Eukaryota</taxon>
        <taxon>Metazoa</taxon>
        <taxon>Spiralia</taxon>
        <taxon>Gnathifera</taxon>
        <taxon>Rotifera</taxon>
        <taxon>Eurotatoria</taxon>
        <taxon>Bdelloidea</taxon>
        <taxon>Adinetida</taxon>
        <taxon>Adinetidae</taxon>
        <taxon>Adineta</taxon>
    </lineage>
</organism>
<keyword evidence="4" id="KW-0677">Repeat</keyword>
<feature type="compositionally biased region" description="Polar residues" evidence="5">
    <location>
        <begin position="8"/>
        <end position="27"/>
    </location>
</feature>
<comment type="caution">
    <text evidence="6">The sequence shown here is derived from an EMBL/GenBank/DDBJ whole genome shotgun (WGS) entry which is preliminary data.</text>
</comment>